<name>A0A4U5QUF9_POPAL</name>
<comment type="caution">
    <text evidence="2">The sequence shown here is derived from an EMBL/GenBank/DDBJ whole genome shotgun (WGS) entry which is preliminary data.</text>
</comment>
<dbReference type="Pfam" id="PF00400">
    <property type="entry name" value="WD40"/>
    <property type="match status" value="2"/>
</dbReference>
<reference evidence="2" key="1">
    <citation type="submission" date="2018-10" db="EMBL/GenBank/DDBJ databases">
        <title>Population genomic analysis revealed the cold adaptation of white poplar.</title>
        <authorList>
            <person name="Liu Y.-J."/>
        </authorList>
    </citation>
    <scope>NUCLEOTIDE SEQUENCE [LARGE SCALE GENOMIC DNA]</scope>
    <source>
        <strain evidence="2">PAL-ZL1</strain>
    </source>
</reference>
<feature type="repeat" description="WD" evidence="1">
    <location>
        <begin position="38"/>
        <end position="79"/>
    </location>
</feature>
<keyword evidence="1" id="KW-0853">WD repeat</keyword>
<dbReference type="PROSITE" id="PS50294">
    <property type="entry name" value="WD_REPEATS_REGION"/>
    <property type="match status" value="1"/>
</dbReference>
<dbReference type="STRING" id="43335.A0A4U5QUF9"/>
<dbReference type="InterPro" id="IPR001680">
    <property type="entry name" value="WD40_rpt"/>
</dbReference>
<dbReference type="GO" id="GO:0016226">
    <property type="term" value="P:iron-sulfur cluster assembly"/>
    <property type="evidence" value="ECO:0007669"/>
    <property type="project" value="TreeGrafter"/>
</dbReference>
<accession>A0A4U5QUF9</accession>
<sequence>MDLYNGGMELKEIQTLEGHTDRVWSLVWNPATGTSNIPPKHTRTVRSCAWSPSGKLLATPSFDDTTAIWEINGGDFEGVAALEDHENEVKSVHLDRSFRRVVGIKLFGFGK</sequence>
<dbReference type="InterPro" id="IPR015943">
    <property type="entry name" value="WD40/YVTN_repeat-like_dom_sf"/>
</dbReference>
<dbReference type="PANTHER" id="PTHR19920">
    <property type="entry name" value="WD40 PROTEIN CIAO1"/>
    <property type="match status" value="1"/>
</dbReference>
<dbReference type="SMART" id="SM00320">
    <property type="entry name" value="WD40"/>
    <property type="match status" value="1"/>
</dbReference>
<dbReference type="EMBL" id="RCHU01000113">
    <property type="protein sequence ID" value="TKS14099.1"/>
    <property type="molecule type" value="Genomic_DNA"/>
</dbReference>
<organism evidence="2">
    <name type="scientific">Populus alba</name>
    <name type="common">White poplar</name>
    <dbReference type="NCBI Taxonomy" id="43335"/>
    <lineage>
        <taxon>Eukaryota</taxon>
        <taxon>Viridiplantae</taxon>
        <taxon>Streptophyta</taxon>
        <taxon>Embryophyta</taxon>
        <taxon>Tracheophyta</taxon>
        <taxon>Spermatophyta</taxon>
        <taxon>Magnoliopsida</taxon>
        <taxon>eudicotyledons</taxon>
        <taxon>Gunneridae</taxon>
        <taxon>Pentapetalae</taxon>
        <taxon>rosids</taxon>
        <taxon>fabids</taxon>
        <taxon>Malpighiales</taxon>
        <taxon>Salicaceae</taxon>
        <taxon>Saliceae</taxon>
        <taxon>Populus</taxon>
    </lineage>
</organism>
<protein>
    <submittedName>
        <fullName evidence="2">Uncharacterized protein</fullName>
    </submittedName>
</protein>
<dbReference type="AlphaFoldDB" id="A0A4U5QUF9"/>
<dbReference type="InterPro" id="IPR036322">
    <property type="entry name" value="WD40_repeat_dom_sf"/>
</dbReference>
<dbReference type="PROSITE" id="PS50082">
    <property type="entry name" value="WD_REPEATS_2"/>
    <property type="match status" value="1"/>
</dbReference>
<dbReference type="Gene3D" id="2.130.10.10">
    <property type="entry name" value="YVTN repeat-like/Quinoprotein amine dehydrogenase"/>
    <property type="match status" value="1"/>
</dbReference>
<dbReference type="PANTHER" id="PTHR19920:SF0">
    <property type="entry name" value="CYTOSOLIC IRON-SULFUR PROTEIN ASSEMBLY PROTEIN CIAO1-RELATED"/>
    <property type="match status" value="1"/>
</dbReference>
<dbReference type="GO" id="GO:0097361">
    <property type="term" value="C:cytosolic [4Fe-4S] assembly targeting complex"/>
    <property type="evidence" value="ECO:0007669"/>
    <property type="project" value="TreeGrafter"/>
</dbReference>
<evidence type="ECO:0000313" key="2">
    <source>
        <dbReference type="EMBL" id="TKS14099.1"/>
    </source>
</evidence>
<evidence type="ECO:0000256" key="1">
    <source>
        <dbReference type="PROSITE-ProRule" id="PRU00221"/>
    </source>
</evidence>
<proteinExistence type="predicted"/>
<dbReference type="SUPFAM" id="SSF50978">
    <property type="entry name" value="WD40 repeat-like"/>
    <property type="match status" value="1"/>
</dbReference>
<gene>
    <name evidence="2" type="ORF">D5086_0000041730</name>
</gene>